<keyword evidence="1" id="KW-0812">Transmembrane</keyword>
<feature type="transmembrane region" description="Helical" evidence="1">
    <location>
        <begin position="410"/>
        <end position="427"/>
    </location>
</feature>
<dbReference type="RefSeq" id="WP_189023619.1">
    <property type="nucleotide sequence ID" value="NZ_BMKR01000005.1"/>
</dbReference>
<dbReference type="InterPro" id="IPR025291">
    <property type="entry name" value="DUF4153"/>
</dbReference>
<feature type="transmembrane region" description="Helical" evidence="1">
    <location>
        <begin position="342"/>
        <end position="363"/>
    </location>
</feature>
<accession>A0A917C5D7</accession>
<keyword evidence="1" id="KW-0472">Membrane</keyword>
<name>A0A917C5D7_9BACL</name>
<organism evidence="2 3">
    <name type="scientific">Paenibacillus albidus</name>
    <dbReference type="NCBI Taxonomy" id="2041023"/>
    <lineage>
        <taxon>Bacteria</taxon>
        <taxon>Bacillati</taxon>
        <taxon>Bacillota</taxon>
        <taxon>Bacilli</taxon>
        <taxon>Bacillales</taxon>
        <taxon>Paenibacillaceae</taxon>
        <taxon>Paenibacillus</taxon>
    </lineage>
</organism>
<feature type="transmembrane region" description="Helical" evidence="1">
    <location>
        <begin position="375"/>
        <end position="398"/>
    </location>
</feature>
<evidence type="ECO:0008006" key="4">
    <source>
        <dbReference type="Google" id="ProtNLM"/>
    </source>
</evidence>
<evidence type="ECO:0000313" key="2">
    <source>
        <dbReference type="EMBL" id="GGF71557.1"/>
    </source>
</evidence>
<feature type="transmembrane region" description="Helical" evidence="1">
    <location>
        <begin position="214"/>
        <end position="232"/>
    </location>
</feature>
<feature type="transmembrane region" description="Helical" evidence="1">
    <location>
        <begin position="93"/>
        <end position="113"/>
    </location>
</feature>
<dbReference type="EMBL" id="BMKR01000005">
    <property type="protein sequence ID" value="GGF71557.1"/>
    <property type="molecule type" value="Genomic_DNA"/>
</dbReference>
<dbReference type="Proteomes" id="UP000637643">
    <property type="component" value="Unassembled WGS sequence"/>
</dbReference>
<dbReference type="Pfam" id="PF13687">
    <property type="entry name" value="DUF4153"/>
    <property type="match status" value="1"/>
</dbReference>
<proteinExistence type="predicted"/>
<feature type="transmembrane region" description="Helical" evidence="1">
    <location>
        <begin position="311"/>
        <end position="330"/>
    </location>
</feature>
<sequence length="510" mass="58172">MSDETVTERTVFKPERALAALIAAAVLAVVHQYLFYGTMPGVSYPIYVCLFYGFMLYFAKDQKRTFTFFSSVWLGAIFLLSLTFAFFYNLFFYGLNLLVVPVLIVLHMTYMLSERRPDWSRMRLAGIALEHFFLQSFRHWSTALVVLRGSRGGKVKDERKKVVVKVLTGLVISFPLLLIVFTLLSSADGVFHHVMLELPNILDHISFGQGFTRTLWIVLLSFGLFGFLWGFVDAKTYVWGTTRQEFGPQLRSVPHPQPVPLTIDPVILTTVLAVINTVYVLYVLVQFSYLFGAWEGVVPEGSTYADYARSGFLELMLVTAINFVILLLGLKPSGITSGLLRTVINTFLYIMVLCSMVMLYSAYTRLALYEEAYGYTYIRFLVHAFMIFLGLLLVLAAVRIRLAKFPLAKCYIVLGLLSYVLMNYIGMDHIIANKNIERYKASGNLDTYYLTTLSPGTVPDLLEFSRQEGGILDEEMRSKWQDMERTVHKWPSFNLAQFRADRALADYFEP</sequence>
<evidence type="ECO:0000313" key="3">
    <source>
        <dbReference type="Proteomes" id="UP000637643"/>
    </source>
</evidence>
<dbReference type="AlphaFoldDB" id="A0A917C5D7"/>
<comment type="caution">
    <text evidence="2">The sequence shown here is derived from an EMBL/GenBank/DDBJ whole genome shotgun (WGS) entry which is preliminary data.</text>
</comment>
<reference evidence="2" key="2">
    <citation type="submission" date="2020-09" db="EMBL/GenBank/DDBJ databases">
        <authorList>
            <person name="Sun Q."/>
            <person name="Zhou Y."/>
        </authorList>
    </citation>
    <scope>NUCLEOTIDE SEQUENCE</scope>
    <source>
        <strain evidence="2">CGMCC 1.16134</strain>
    </source>
</reference>
<feature type="transmembrane region" description="Helical" evidence="1">
    <location>
        <begin position="266"/>
        <end position="291"/>
    </location>
</feature>
<evidence type="ECO:0000256" key="1">
    <source>
        <dbReference type="SAM" id="Phobius"/>
    </source>
</evidence>
<feature type="transmembrane region" description="Helical" evidence="1">
    <location>
        <begin position="42"/>
        <end position="59"/>
    </location>
</feature>
<protein>
    <recommendedName>
        <fullName evidence="4">DUF4173 domain-containing protein</fullName>
    </recommendedName>
</protein>
<reference evidence="2" key="1">
    <citation type="journal article" date="2014" name="Int. J. Syst. Evol. Microbiol.">
        <title>Complete genome sequence of Corynebacterium casei LMG S-19264T (=DSM 44701T), isolated from a smear-ripened cheese.</title>
        <authorList>
            <consortium name="US DOE Joint Genome Institute (JGI-PGF)"/>
            <person name="Walter F."/>
            <person name="Albersmeier A."/>
            <person name="Kalinowski J."/>
            <person name="Ruckert C."/>
        </authorList>
    </citation>
    <scope>NUCLEOTIDE SEQUENCE</scope>
    <source>
        <strain evidence="2">CGMCC 1.16134</strain>
    </source>
</reference>
<gene>
    <name evidence="2" type="ORF">GCM10010912_15830</name>
</gene>
<keyword evidence="1" id="KW-1133">Transmembrane helix</keyword>
<keyword evidence="3" id="KW-1185">Reference proteome</keyword>
<feature type="transmembrane region" description="Helical" evidence="1">
    <location>
        <begin position="162"/>
        <end position="184"/>
    </location>
</feature>
<feature type="transmembrane region" description="Helical" evidence="1">
    <location>
        <begin position="17"/>
        <end position="36"/>
    </location>
</feature>
<feature type="transmembrane region" description="Helical" evidence="1">
    <location>
        <begin position="66"/>
        <end position="87"/>
    </location>
</feature>